<keyword evidence="3" id="KW-1185">Reference proteome</keyword>
<dbReference type="EMBL" id="CM001222">
    <property type="protein sequence ID" value="KEH26952.1"/>
    <property type="molecule type" value="Genomic_DNA"/>
</dbReference>
<organism evidence="1 3">
    <name type="scientific">Medicago truncatula</name>
    <name type="common">Barrel medic</name>
    <name type="synonym">Medicago tribuloides</name>
    <dbReference type="NCBI Taxonomy" id="3880"/>
    <lineage>
        <taxon>Eukaryota</taxon>
        <taxon>Viridiplantae</taxon>
        <taxon>Streptophyta</taxon>
        <taxon>Embryophyta</taxon>
        <taxon>Tracheophyta</taxon>
        <taxon>Spermatophyta</taxon>
        <taxon>Magnoliopsida</taxon>
        <taxon>eudicotyledons</taxon>
        <taxon>Gunneridae</taxon>
        <taxon>Pentapetalae</taxon>
        <taxon>rosids</taxon>
        <taxon>fabids</taxon>
        <taxon>Fabales</taxon>
        <taxon>Fabaceae</taxon>
        <taxon>Papilionoideae</taxon>
        <taxon>50 kb inversion clade</taxon>
        <taxon>NPAAA clade</taxon>
        <taxon>Hologalegina</taxon>
        <taxon>IRL clade</taxon>
        <taxon>Trifolieae</taxon>
        <taxon>Medicago</taxon>
    </lineage>
</organism>
<sequence length="71" mass="8304">MLIYNISLYSWHVSLIKEMERNIINFILSGDKDKRNMVTMAWKKLCRPLAQGGLNLRSLQILNNATNLHLF</sequence>
<evidence type="ECO:0000313" key="3">
    <source>
        <dbReference type="Proteomes" id="UP000002051"/>
    </source>
</evidence>
<dbReference type="EnsemblPlants" id="KEH26952">
    <property type="protein sequence ID" value="KEH26952"/>
    <property type="gene ID" value="MTR_6g080340"/>
</dbReference>
<proteinExistence type="predicted"/>
<reference evidence="1 3" key="2">
    <citation type="journal article" date="2014" name="BMC Genomics">
        <title>An improved genome release (version Mt4.0) for the model legume Medicago truncatula.</title>
        <authorList>
            <person name="Tang H."/>
            <person name="Krishnakumar V."/>
            <person name="Bidwell S."/>
            <person name="Rosen B."/>
            <person name="Chan A."/>
            <person name="Zhou S."/>
            <person name="Gentzbittel L."/>
            <person name="Childs K.L."/>
            <person name="Yandell M."/>
            <person name="Gundlach H."/>
            <person name="Mayer K.F."/>
            <person name="Schwartz D.C."/>
            <person name="Town C.D."/>
        </authorList>
    </citation>
    <scope>GENOME REANNOTATION</scope>
    <source>
        <strain evidence="1">A17</strain>
        <strain evidence="2 3">cv. Jemalong A17</strain>
    </source>
</reference>
<reference evidence="2" key="3">
    <citation type="submission" date="2015-04" db="UniProtKB">
        <authorList>
            <consortium name="EnsemblPlants"/>
        </authorList>
    </citation>
    <scope>IDENTIFICATION</scope>
    <source>
        <strain evidence="2">cv. Jemalong A17</strain>
    </source>
</reference>
<accession>A0A072UBJ3</accession>
<dbReference type="AlphaFoldDB" id="A0A072UBJ3"/>
<evidence type="ECO:0000313" key="1">
    <source>
        <dbReference type="EMBL" id="KEH26952.1"/>
    </source>
</evidence>
<dbReference type="Proteomes" id="UP000002051">
    <property type="component" value="Chromosome 6"/>
</dbReference>
<evidence type="ECO:0000313" key="2">
    <source>
        <dbReference type="EnsemblPlants" id="KEH26952"/>
    </source>
</evidence>
<protein>
    <submittedName>
        <fullName evidence="1 2">Uncharacterized protein</fullName>
    </submittedName>
</protein>
<name>A0A072UBJ3_MEDTR</name>
<reference evidence="1 3" key="1">
    <citation type="journal article" date="2011" name="Nature">
        <title>The Medicago genome provides insight into the evolution of rhizobial symbioses.</title>
        <authorList>
            <person name="Young N.D."/>
            <person name="Debelle F."/>
            <person name="Oldroyd G.E."/>
            <person name="Geurts R."/>
            <person name="Cannon S.B."/>
            <person name="Udvardi M.K."/>
            <person name="Benedito V.A."/>
            <person name="Mayer K.F."/>
            <person name="Gouzy J."/>
            <person name="Schoof H."/>
            <person name="Van de Peer Y."/>
            <person name="Proost S."/>
            <person name="Cook D.R."/>
            <person name="Meyers B.C."/>
            <person name="Spannagl M."/>
            <person name="Cheung F."/>
            <person name="De Mita S."/>
            <person name="Krishnakumar V."/>
            <person name="Gundlach H."/>
            <person name="Zhou S."/>
            <person name="Mudge J."/>
            <person name="Bharti A.K."/>
            <person name="Murray J.D."/>
            <person name="Naoumkina M.A."/>
            <person name="Rosen B."/>
            <person name="Silverstein K.A."/>
            <person name="Tang H."/>
            <person name="Rombauts S."/>
            <person name="Zhao P.X."/>
            <person name="Zhou P."/>
            <person name="Barbe V."/>
            <person name="Bardou P."/>
            <person name="Bechner M."/>
            <person name="Bellec A."/>
            <person name="Berger A."/>
            <person name="Berges H."/>
            <person name="Bidwell S."/>
            <person name="Bisseling T."/>
            <person name="Choisne N."/>
            <person name="Couloux A."/>
            <person name="Denny R."/>
            <person name="Deshpande S."/>
            <person name="Dai X."/>
            <person name="Doyle J.J."/>
            <person name="Dudez A.M."/>
            <person name="Farmer A.D."/>
            <person name="Fouteau S."/>
            <person name="Franken C."/>
            <person name="Gibelin C."/>
            <person name="Gish J."/>
            <person name="Goldstein S."/>
            <person name="Gonzalez A.J."/>
            <person name="Green P.J."/>
            <person name="Hallab A."/>
            <person name="Hartog M."/>
            <person name="Hua A."/>
            <person name="Humphray S.J."/>
            <person name="Jeong D.H."/>
            <person name="Jing Y."/>
            <person name="Jocker A."/>
            <person name="Kenton S.M."/>
            <person name="Kim D.J."/>
            <person name="Klee K."/>
            <person name="Lai H."/>
            <person name="Lang C."/>
            <person name="Lin S."/>
            <person name="Macmil S.L."/>
            <person name="Magdelenat G."/>
            <person name="Matthews L."/>
            <person name="McCorrison J."/>
            <person name="Monaghan E.L."/>
            <person name="Mun J.H."/>
            <person name="Najar F.Z."/>
            <person name="Nicholson C."/>
            <person name="Noirot C."/>
            <person name="O'Bleness M."/>
            <person name="Paule C.R."/>
            <person name="Poulain J."/>
            <person name="Prion F."/>
            <person name="Qin B."/>
            <person name="Qu C."/>
            <person name="Retzel E.F."/>
            <person name="Riddle C."/>
            <person name="Sallet E."/>
            <person name="Samain S."/>
            <person name="Samson N."/>
            <person name="Sanders I."/>
            <person name="Saurat O."/>
            <person name="Scarpelli C."/>
            <person name="Schiex T."/>
            <person name="Segurens B."/>
            <person name="Severin A.J."/>
            <person name="Sherrier D.J."/>
            <person name="Shi R."/>
            <person name="Sims S."/>
            <person name="Singer S.R."/>
            <person name="Sinharoy S."/>
            <person name="Sterck L."/>
            <person name="Viollet A."/>
            <person name="Wang B.B."/>
            <person name="Wang K."/>
            <person name="Wang M."/>
            <person name="Wang X."/>
            <person name="Warfsmann J."/>
            <person name="Weissenbach J."/>
            <person name="White D.D."/>
            <person name="White J.D."/>
            <person name="Wiley G.B."/>
            <person name="Wincker P."/>
            <person name="Xing Y."/>
            <person name="Yang L."/>
            <person name="Yao Z."/>
            <person name="Ying F."/>
            <person name="Zhai J."/>
            <person name="Zhou L."/>
            <person name="Zuber A."/>
            <person name="Denarie J."/>
            <person name="Dixon R.A."/>
            <person name="May G.D."/>
            <person name="Schwartz D.C."/>
            <person name="Rogers J."/>
            <person name="Quetier F."/>
            <person name="Town C.D."/>
            <person name="Roe B.A."/>
        </authorList>
    </citation>
    <scope>NUCLEOTIDE SEQUENCE [LARGE SCALE GENOMIC DNA]</scope>
    <source>
        <strain evidence="1">A17</strain>
        <strain evidence="2 3">cv. Jemalong A17</strain>
    </source>
</reference>
<dbReference type="HOGENOM" id="CLU_2743857_0_0_1"/>
<gene>
    <name evidence="1" type="ordered locus">MTR_6g080340</name>
</gene>